<evidence type="ECO:0000259" key="5">
    <source>
        <dbReference type="PROSITE" id="PS50837"/>
    </source>
</evidence>
<sequence length="1631" mass="180999">MEGLGVAASVIAVVDLSAKIASICSQYIKGVKNAENDVRRLLQEINNLGAIAGDIDKLLSGSTSARLKSSQKLEAGLQDSLNKLRTLENKLETFKQPGGTTHKIKARFRRTALKWPFSSQEVEKNVQDIIHYTQILSLALQHDHLAITLNIDQVVVLDRLPIAKGASFDSHDEESNPTCLENTRVELLDQILAWVHDPNTKSVFWLNGMAGTGKSTISRTIARSLSRTKHLGASFFFKRGEADRGYTSKFLTTIARQLADKEPRIAPMLMSTIDTNSTISSSAIQEQFQKLIFEPLSKLTLCGPLVIIVDALDECEGDDKIRTIINLFARTHSLQIPRLKVFMTSRPDLPIRLGFAKAKGTYEDFILHKIEPRIIERDISIFLEHEFRSIRDNYNLDDVEETLRLPPDWPGDSRMKALVDLAKPLFISAATACRFISQPSHGHPEELLEEILAYRGKSATSGLNATYLPILNRQIVGIQSEQKKKEVILQFRKVVGTIATLESPLSSSALGQLLDVPQAIIVDRLKMLHAVLHVPSSSKDPIRLLHLSFRDFLVNPETWDKTPLGIDEKQMHRDTVPDRAGIRLLWDFENIAFSFEEVLALLDDAIRFSLTYLSTVDTYPLQIYALIAFLPLKSPIRKLFLKKQWAWLSIYGDLEQNWDSCLQTLEGHRDTVESVVFSPDTKRVASASKDMTVRLWDTETGQCLETLEGHWGEVTSVVFSPDAKRIASASRDMTVRLWDNETCQCLQTLEGHMGMVVSVIFSPDAKCVASASWDKTVRLWDTETGQCLQTLEGHGGEVTSVAFSPDARRIASASSDKTVRLWDTETGQRLQTLEGHKDGVESVAFSPDTKRVASASWDKTVRLWDTETGQCLQILKGHREMVDPVVFSPDSKRIASASLDETVRLWDTETGQCLQTLKGHKDGVGSVAFSPDAKRVASASSDLTVRLWDVETGQCLQTLEGHGGEVTSVAFSPDAKRIASASSDKTVRIWDTKTSQCLQTLDGHRGEVVLVVLSPDTKRIASASRDKTVRLWDTETCQCLQTLEGHWGGVELVVFSPDAKHLASASYSYDPFALASRDKTVRLWDVETGQCLQTLEGHEEDVTLVVFSLDAKRVASASSDNTVRLWDVGTGQCLQTLKGYNNGVDSMVFSLDAKRLASASYDFTVWLWDVETGQRLQSLEGHNMDLGEAVFSPDAKLVLSALWQKTIRLGDTETGQCLQTLEGHSEAVESVVFSPDSKRIASASRDKTVRLWDIETRQCLQTLEGHSEAVEAVVFSPDAKRIASASRDKTVRIWDTKTSQCLQILEGHSEAVGVVVFSPDAKRVASASSDKTVRLWDVEAGQCLQTLEGHSEAVESVVFSPDVKRVISALWEKTVWLWDVETGQCLQTLEGHSEAVGVVVFSPDAKRVASASSDKTVRLWDTKTGQYLQTLKGHKGGVELVVFSPDAKRLASASYDFTVRLWDVETGQCLQTLEGHSDMVASVVFSLDAKSLASASYGYNVRLWDAETRRLASASWDKTVRLWDLETGQCLETSNTGATSWVSFTPDGSNLQADTETAGIESNHLSHVPRKLPSEITNSVQSGCGLDEDYCWIVWDGQRILWLPPNLRPASRDSVTISEARVLKLQRIHQD</sequence>
<dbReference type="OrthoDB" id="538223at2759"/>
<proteinExistence type="predicted"/>
<dbReference type="InterPro" id="IPR027417">
    <property type="entry name" value="P-loop_NTPase"/>
</dbReference>
<keyword evidence="7" id="KW-1185">Reference proteome</keyword>
<feature type="repeat" description="WD" evidence="3">
    <location>
        <begin position="749"/>
        <end position="790"/>
    </location>
</feature>
<dbReference type="PROSITE" id="PS50294">
    <property type="entry name" value="WD_REPEATS_REGION"/>
    <property type="match status" value="18"/>
</dbReference>
<evidence type="ECO:0000256" key="2">
    <source>
        <dbReference type="ARBA" id="ARBA00022737"/>
    </source>
</evidence>
<reference evidence="6 7" key="1">
    <citation type="journal article" date="2014" name="BMC Genomics">
        <title>Comparative genome sequencing reveals chemotype-specific gene clusters in the toxigenic black mold Stachybotrys.</title>
        <authorList>
            <person name="Semeiks J."/>
            <person name="Borek D."/>
            <person name="Otwinowski Z."/>
            <person name="Grishin N.V."/>
        </authorList>
    </citation>
    <scope>NUCLEOTIDE SEQUENCE [LARGE SCALE GENOMIC DNA]</scope>
    <source>
        <strain evidence="7">CBS 109288 / IBT 7711</strain>
    </source>
</reference>
<feature type="repeat" description="WD" evidence="3">
    <location>
        <begin position="833"/>
        <end position="874"/>
    </location>
</feature>
<feature type="repeat" description="WD" evidence="3">
    <location>
        <begin position="791"/>
        <end position="832"/>
    </location>
</feature>
<dbReference type="Gene3D" id="3.40.50.300">
    <property type="entry name" value="P-loop containing nucleotide triphosphate hydrolases"/>
    <property type="match status" value="1"/>
</dbReference>
<dbReference type="InterPro" id="IPR011048">
    <property type="entry name" value="Haem_d1_sf"/>
</dbReference>
<dbReference type="Gene3D" id="2.130.10.10">
    <property type="entry name" value="YVTN repeat-like/Quinoprotein amine dehydrogenase"/>
    <property type="match status" value="10"/>
</dbReference>
<dbReference type="CDD" id="cd00200">
    <property type="entry name" value="WD40"/>
    <property type="match status" value="3"/>
</dbReference>
<feature type="repeat" description="WD" evidence="3">
    <location>
        <begin position="875"/>
        <end position="916"/>
    </location>
</feature>
<feature type="repeat" description="WD" evidence="3">
    <location>
        <begin position="959"/>
        <end position="1000"/>
    </location>
</feature>
<feature type="repeat" description="WD" evidence="3">
    <location>
        <begin position="1511"/>
        <end position="1533"/>
    </location>
</feature>
<dbReference type="SUPFAM" id="SSF50978">
    <property type="entry name" value="WD40 repeat-like"/>
    <property type="match status" value="1"/>
</dbReference>
<name>A0A084B1Y1_STACB</name>
<protein>
    <recommendedName>
        <fullName evidence="5">NACHT domain-containing protein</fullName>
    </recommendedName>
</protein>
<dbReference type="InterPro" id="IPR011047">
    <property type="entry name" value="Quinoprotein_ADH-like_sf"/>
</dbReference>
<feature type="repeat" description="WD" evidence="3">
    <location>
        <begin position="1263"/>
        <end position="1304"/>
    </location>
</feature>
<dbReference type="SUPFAM" id="SSF50998">
    <property type="entry name" value="Quinoprotein alcohol dehydrogenase-like"/>
    <property type="match status" value="1"/>
</dbReference>
<feature type="repeat" description="WD" evidence="3">
    <location>
        <begin position="1473"/>
        <end position="1514"/>
    </location>
</feature>
<evidence type="ECO:0000313" key="6">
    <source>
        <dbReference type="EMBL" id="KEY71560.1"/>
    </source>
</evidence>
<keyword evidence="4" id="KW-0175">Coiled coil</keyword>
<dbReference type="SUPFAM" id="SSF52540">
    <property type="entry name" value="P-loop containing nucleoside triphosphate hydrolases"/>
    <property type="match status" value="1"/>
</dbReference>
<dbReference type="InterPro" id="IPR007111">
    <property type="entry name" value="NACHT_NTPase"/>
</dbReference>
<dbReference type="HOGENOM" id="CLU_000288_6_16_1"/>
<feature type="domain" description="NACHT" evidence="5">
    <location>
        <begin position="202"/>
        <end position="348"/>
    </location>
</feature>
<dbReference type="GO" id="GO:0035097">
    <property type="term" value="C:histone methyltransferase complex"/>
    <property type="evidence" value="ECO:0007669"/>
    <property type="project" value="UniProtKB-ARBA"/>
</dbReference>
<organism evidence="6 7">
    <name type="scientific">Stachybotrys chartarum (strain CBS 109288 / IBT 7711)</name>
    <name type="common">Toxic black mold</name>
    <name type="synonym">Stilbospora chartarum</name>
    <dbReference type="NCBI Taxonomy" id="1280523"/>
    <lineage>
        <taxon>Eukaryota</taxon>
        <taxon>Fungi</taxon>
        <taxon>Dikarya</taxon>
        <taxon>Ascomycota</taxon>
        <taxon>Pezizomycotina</taxon>
        <taxon>Sordariomycetes</taxon>
        <taxon>Hypocreomycetidae</taxon>
        <taxon>Hypocreales</taxon>
        <taxon>Stachybotryaceae</taxon>
        <taxon>Stachybotrys</taxon>
    </lineage>
</organism>
<dbReference type="PANTHER" id="PTHR19879">
    <property type="entry name" value="TRANSCRIPTION INITIATION FACTOR TFIID"/>
    <property type="match status" value="1"/>
</dbReference>
<dbReference type="InterPro" id="IPR056884">
    <property type="entry name" value="NPHP3-like_N"/>
</dbReference>
<feature type="repeat" description="WD" evidence="3">
    <location>
        <begin position="1221"/>
        <end position="1262"/>
    </location>
</feature>
<feature type="repeat" description="WD" evidence="3">
    <location>
        <begin position="1179"/>
        <end position="1220"/>
    </location>
</feature>
<dbReference type="InterPro" id="IPR019775">
    <property type="entry name" value="WD40_repeat_CS"/>
</dbReference>
<evidence type="ECO:0000256" key="4">
    <source>
        <dbReference type="SAM" id="Coils"/>
    </source>
</evidence>
<dbReference type="Pfam" id="PF00400">
    <property type="entry name" value="WD40"/>
    <property type="match status" value="15"/>
</dbReference>
<keyword evidence="2" id="KW-0677">Repeat</keyword>
<dbReference type="SMART" id="SM00320">
    <property type="entry name" value="WD40"/>
    <property type="match status" value="20"/>
</dbReference>
<dbReference type="InterPro" id="IPR036322">
    <property type="entry name" value="WD40_repeat_dom_sf"/>
</dbReference>
<feature type="repeat" description="WD" evidence="3">
    <location>
        <begin position="1001"/>
        <end position="1042"/>
    </location>
</feature>
<feature type="repeat" description="WD" evidence="3">
    <location>
        <begin position="665"/>
        <end position="706"/>
    </location>
</feature>
<evidence type="ECO:0000256" key="1">
    <source>
        <dbReference type="ARBA" id="ARBA00022574"/>
    </source>
</evidence>
<dbReference type="PROSITE" id="PS50082">
    <property type="entry name" value="WD_REPEATS_2"/>
    <property type="match status" value="21"/>
</dbReference>
<dbReference type="Proteomes" id="UP000028045">
    <property type="component" value="Unassembled WGS sequence"/>
</dbReference>
<feature type="repeat" description="WD" evidence="3">
    <location>
        <begin position="1137"/>
        <end position="1178"/>
    </location>
</feature>
<dbReference type="InterPro" id="IPR020472">
    <property type="entry name" value="WD40_PAC1"/>
</dbReference>
<dbReference type="PROSITE" id="PS00678">
    <property type="entry name" value="WD_REPEATS_1"/>
    <property type="match status" value="16"/>
</dbReference>
<evidence type="ECO:0000256" key="3">
    <source>
        <dbReference type="PROSITE-ProRule" id="PRU00221"/>
    </source>
</evidence>
<feature type="repeat" description="WD" evidence="3">
    <location>
        <begin position="1072"/>
        <end position="1094"/>
    </location>
</feature>
<feature type="repeat" description="WD" evidence="3">
    <location>
        <begin position="1095"/>
        <end position="1136"/>
    </location>
</feature>
<dbReference type="InterPro" id="IPR001680">
    <property type="entry name" value="WD40_rpt"/>
</dbReference>
<feature type="repeat" description="WD" evidence="3">
    <location>
        <begin position="1305"/>
        <end position="1346"/>
    </location>
</feature>
<feature type="repeat" description="WD" evidence="3">
    <location>
        <begin position="1431"/>
        <end position="1472"/>
    </location>
</feature>
<dbReference type="FunFam" id="2.130.10.10:FF:000228">
    <property type="entry name" value="COMPASS-like H3K4 histone methylase component WDR5A"/>
    <property type="match status" value="2"/>
</dbReference>
<accession>A0A084B1Y1</accession>
<feature type="repeat" description="WD" evidence="3">
    <location>
        <begin position="707"/>
        <end position="748"/>
    </location>
</feature>
<dbReference type="PROSITE" id="PS50837">
    <property type="entry name" value="NACHT"/>
    <property type="match status" value="1"/>
</dbReference>
<evidence type="ECO:0000313" key="7">
    <source>
        <dbReference type="Proteomes" id="UP000028045"/>
    </source>
</evidence>
<dbReference type="Pfam" id="PF24883">
    <property type="entry name" value="NPHP3_N"/>
    <property type="match status" value="1"/>
</dbReference>
<dbReference type="PANTHER" id="PTHR19879:SF9">
    <property type="entry name" value="TRANSCRIPTION INITIATION FACTOR TFIID SUBUNIT 5"/>
    <property type="match status" value="1"/>
</dbReference>
<feature type="repeat" description="WD" evidence="3">
    <location>
        <begin position="917"/>
        <end position="958"/>
    </location>
</feature>
<feature type="repeat" description="WD" evidence="3">
    <location>
        <begin position="1347"/>
        <end position="1388"/>
    </location>
</feature>
<dbReference type="EMBL" id="KL648261">
    <property type="protein sequence ID" value="KEY71560.1"/>
    <property type="molecule type" value="Genomic_DNA"/>
</dbReference>
<feature type="coiled-coil region" evidence="4">
    <location>
        <begin position="24"/>
        <end position="90"/>
    </location>
</feature>
<keyword evidence="1 3" id="KW-0853">WD repeat</keyword>
<feature type="repeat" description="WD" evidence="3">
    <location>
        <begin position="1389"/>
        <end position="1430"/>
    </location>
</feature>
<dbReference type="PRINTS" id="PR00320">
    <property type="entry name" value="GPROTEINBRPT"/>
</dbReference>
<gene>
    <name evidence="6" type="ORF">S7711_09693</name>
</gene>
<dbReference type="SUPFAM" id="SSF51004">
    <property type="entry name" value="C-terminal (heme d1) domain of cytochrome cd1-nitrite reductase"/>
    <property type="match status" value="1"/>
</dbReference>
<dbReference type="InterPro" id="IPR015943">
    <property type="entry name" value="WD40/YVTN_repeat-like_dom_sf"/>
</dbReference>
<dbReference type="SUPFAM" id="SSF117289">
    <property type="entry name" value="Nucleoporin domain"/>
    <property type="match status" value="1"/>
</dbReference>
<dbReference type="Pfam" id="PF25173">
    <property type="entry name" value="Beta-prop_WDR3_1st"/>
    <property type="match status" value="1"/>
</dbReference>